<dbReference type="EMBL" id="AEPE02000005">
    <property type="protein sequence ID" value="EFZ36867.1"/>
    <property type="molecule type" value="Genomic_DNA"/>
</dbReference>
<protein>
    <submittedName>
        <fullName evidence="2">Uncharacterized protein</fullName>
    </submittedName>
</protein>
<organism evidence="2 3">
    <name type="scientific">Hoylesella oralis ATCC 33269</name>
    <dbReference type="NCBI Taxonomy" id="873533"/>
    <lineage>
        <taxon>Bacteria</taxon>
        <taxon>Pseudomonadati</taxon>
        <taxon>Bacteroidota</taxon>
        <taxon>Bacteroidia</taxon>
        <taxon>Bacteroidales</taxon>
        <taxon>Prevotellaceae</taxon>
        <taxon>Hoylesella</taxon>
    </lineage>
</organism>
<keyword evidence="1" id="KW-0812">Transmembrane</keyword>
<gene>
    <name evidence="2" type="ORF">HMPREF0663_11780</name>
</gene>
<accession>E7RRH9</accession>
<feature type="transmembrane region" description="Helical" evidence="1">
    <location>
        <begin position="30"/>
        <end position="48"/>
    </location>
</feature>
<dbReference type="Proteomes" id="UP000005580">
    <property type="component" value="Unassembled WGS sequence"/>
</dbReference>
<reference evidence="2" key="1">
    <citation type="submission" date="2011-01" db="EMBL/GenBank/DDBJ databases">
        <authorList>
            <person name="Muzny D."/>
            <person name="Qin X."/>
            <person name="Buhay C."/>
            <person name="Dugan-Rocha S."/>
            <person name="Ding Y."/>
            <person name="Chen G."/>
            <person name="Hawes A."/>
            <person name="Holder M."/>
            <person name="Jhangiani S."/>
            <person name="Johnson A."/>
            <person name="Khan Z."/>
            <person name="Li Z."/>
            <person name="Liu W."/>
            <person name="Liu X."/>
            <person name="Perez L."/>
            <person name="Shen H."/>
            <person name="Wang Q."/>
            <person name="Watt J."/>
            <person name="Xi L."/>
            <person name="Xin Y."/>
            <person name="Zhou J."/>
            <person name="Deng J."/>
            <person name="Jiang H."/>
            <person name="Liu Y."/>
            <person name="Qu J."/>
            <person name="Song X.-Z."/>
            <person name="Zhang L."/>
            <person name="Villasana D."/>
            <person name="Johnson A."/>
            <person name="Liu J."/>
            <person name="Liyanage D."/>
            <person name="Lorensuhewa L."/>
            <person name="Robinson T."/>
            <person name="Song A."/>
            <person name="Song B.-B."/>
            <person name="Dinh H."/>
            <person name="Thornton R."/>
            <person name="Coyle M."/>
            <person name="Francisco L."/>
            <person name="Jackson L."/>
            <person name="Javaid M."/>
            <person name="Korchina V."/>
            <person name="Kovar C."/>
            <person name="Mata R."/>
            <person name="Mathew T."/>
            <person name="Ngo R."/>
            <person name="Nguyen L."/>
            <person name="Nguyen N."/>
            <person name="Okwuonu G."/>
            <person name="Ongeri F."/>
            <person name="Pham C."/>
            <person name="Simmons D."/>
            <person name="Wilczek-Boney K."/>
            <person name="Hale W."/>
            <person name="Jakkamsetti A."/>
            <person name="Pham P."/>
            <person name="Ruth R."/>
            <person name="San Lucas F."/>
            <person name="Warren J."/>
            <person name="Zhang J."/>
            <person name="Zhao Z."/>
            <person name="Zhou C."/>
            <person name="Zhu D."/>
            <person name="Lee S."/>
            <person name="Bess C."/>
            <person name="Blankenburg K."/>
            <person name="Forbes L."/>
            <person name="Fu Q."/>
            <person name="Gubbala S."/>
            <person name="Hirani K."/>
            <person name="Jayaseelan J.C."/>
            <person name="Lara F."/>
            <person name="Munidasa M."/>
            <person name="Palculict T."/>
            <person name="Patil S."/>
            <person name="Pu L.-L."/>
            <person name="Saada N."/>
            <person name="Tang L."/>
            <person name="Weissenberger G."/>
            <person name="Zhu Y."/>
            <person name="Hemphill L."/>
            <person name="Shang Y."/>
            <person name="Youmans B."/>
            <person name="Ayvaz T."/>
            <person name="Ross M."/>
            <person name="Santibanez J."/>
            <person name="Aqrawi P."/>
            <person name="Gross S."/>
            <person name="Joshi V."/>
            <person name="Fowler G."/>
            <person name="Nazareth L."/>
            <person name="Reid J."/>
            <person name="Worley K."/>
            <person name="Petrosino J."/>
            <person name="Highlander S."/>
            <person name="Gibbs R."/>
        </authorList>
    </citation>
    <scope>NUCLEOTIDE SEQUENCE [LARGE SCALE GENOMIC DNA]</scope>
    <source>
        <strain evidence="2">ATCC 33269</strain>
    </source>
</reference>
<comment type="caution">
    <text evidence="2">The sequence shown here is derived from an EMBL/GenBank/DDBJ whole genome shotgun (WGS) entry which is preliminary data.</text>
</comment>
<dbReference type="AlphaFoldDB" id="E7RRH9"/>
<keyword evidence="1" id="KW-0472">Membrane</keyword>
<keyword evidence="3" id="KW-1185">Reference proteome</keyword>
<dbReference type="HOGENOM" id="CLU_2701728_0_0_10"/>
<evidence type="ECO:0000256" key="1">
    <source>
        <dbReference type="SAM" id="Phobius"/>
    </source>
</evidence>
<keyword evidence="1" id="KW-1133">Transmembrane helix</keyword>
<proteinExistence type="predicted"/>
<sequence length="73" mass="8598">MISFFISILNFLLILCSVLSFCCCLNLQEVVLYLFYKLVFCYFVAKVMKNVGILSHLSERTTYLTIKYFSFLE</sequence>
<name>E7RRH9_9BACT</name>
<evidence type="ECO:0000313" key="3">
    <source>
        <dbReference type="Proteomes" id="UP000005580"/>
    </source>
</evidence>
<evidence type="ECO:0000313" key="2">
    <source>
        <dbReference type="EMBL" id="EFZ36867.1"/>
    </source>
</evidence>